<dbReference type="AlphaFoldDB" id="A0A2X2EVP6"/>
<evidence type="ECO:0000313" key="12">
    <source>
        <dbReference type="Proteomes" id="UP000626180"/>
    </source>
</evidence>
<feature type="chain" id="PRO_5016131741" description="Chorismate mutase" evidence="7">
    <location>
        <begin position="30"/>
        <end position="201"/>
    </location>
</feature>
<evidence type="ECO:0000256" key="2">
    <source>
        <dbReference type="ARBA" id="ARBA00012404"/>
    </source>
</evidence>
<dbReference type="EMBL" id="JADMCD010000006">
    <property type="protein sequence ID" value="MBF8641736.1"/>
    <property type="molecule type" value="Genomic_DNA"/>
</dbReference>
<dbReference type="InterPro" id="IPR036263">
    <property type="entry name" value="Chorismate_II_sf"/>
</dbReference>
<dbReference type="PANTHER" id="PTHR38041">
    <property type="entry name" value="CHORISMATE MUTASE"/>
    <property type="match status" value="1"/>
</dbReference>
<reference evidence="10 11" key="1">
    <citation type="submission" date="2018-06" db="EMBL/GenBank/DDBJ databases">
        <authorList>
            <consortium name="Pathogen Informatics"/>
            <person name="Doyle S."/>
        </authorList>
    </citation>
    <scope>NUCLEOTIDE SEQUENCE [LARGE SCALE GENOMIC DNA]</scope>
    <source>
        <strain evidence="10 11">NCTC11842</strain>
    </source>
</reference>
<evidence type="ECO:0000256" key="6">
    <source>
        <dbReference type="SAM" id="Coils"/>
    </source>
</evidence>
<dbReference type="SMART" id="SM00830">
    <property type="entry name" value="CM_2"/>
    <property type="match status" value="1"/>
</dbReference>
<dbReference type="PROSITE" id="PS51168">
    <property type="entry name" value="CHORISMATE_MUT_2"/>
    <property type="match status" value="1"/>
</dbReference>
<dbReference type="Pfam" id="PF01817">
    <property type="entry name" value="CM_2"/>
    <property type="match status" value="1"/>
</dbReference>
<keyword evidence="12" id="KW-1185">Reference proteome</keyword>
<dbReference type="PANTHER" id="PTHR38041:SF2">
    <property type="entry name" value="SECRETED CHORISMATE MUTASE"/>
    <property type="match status" value="1"/>
</dbReference>
<evidence type="ECO:0000256" key="3">
    <source>
        <dbReference type="ARBA" id="ARBA00022729"/>
    </source>
</evidence>
<dbReference type="Gene3D" id="1.20.59.10">
    <property type="entry name" value="Chorismate mutase"/>
    <property type="match status" value="1"/>
</dbReference>
<keyword evidence="6" id="KW-0175">Coiled coil</keyword>
<evidence type="ECO:0000256" key="4">
    <source>
        <dbReference type="ARBA" id="ARBA00023235"/>
    </source>
</evidence>
<evidence type="ECO:0000259" key="8">
    <source>
        <dbReference type="PROSITE" id="PS51168"/>
    </source>
</evidence>
<evidence type="ECO:0000256" key="1">
    <source>
        <dbReference type="ARBA" id="ARBA00004817"/>
    </source>
</evidence>
<dbReference type="UniPathway" id="UPA00120">
    <property type="reaction ID" value="UER00203"/>
</dbReference>
<dbReference type="Proteomes" id="UP000626180">
    <property type="component" value="Unassembled WGS sequence"/>
</dbReference>
<dbReference type="Proteomes" id="UP000250443">
    <property type="component" value="Unassembled WGS sequence"/>
</dbReference>
<comment type="pathway">
    <text evidence="1 5">Metabolic intermediate biosynthesis; prephenate biosynthesis; prephenate from chorismate: step 1/1.</text>
</comment>
<evidence type="ECO:0000313" key="11">
    <source>
        <dbReference type="Proteomes" id="UP000250443"/>
    </source>
</evidence>
<dbReference type="RefSeq" id="WP_073450711.1">
    <property type="nucleotide sequence ID" value="NZ_FQYS01000020.1"/>
</dbReference>
<organism evidence="10 11">
    <name type="scientific">Pseudomonas luteola</name>
    <dbReference type="NCBI Taxonomy" id="47886"/>
    <lineage>
        <taxon>Bacteria</taxon>
        <taxon>Pseudomonadati</taxon>
        <taxon>Pseudomonadota</taxon>
        <taxon>Gammaproteobacteria</taxon>
        <taxon>Pseudomonadales</taxon>
        <taxon>Pseudomonadaceae</taxon>
        <taxon>Pseudomonas</taxon>
    </lineage>
</organism>
<dbReference type="InterPro" id="IPR051331">
    <property type="entry name" value="Chorismate_mutase-related"/>
</dbReference>
<dbReference type="GO" id="GO:0046417">
    <property type="term" value="P:chorismate metabolic process"/>
    <property type="evidence" value="ECO:0007669"/>
    <property type="project" value="InterPro"/>
</dbReference>
<evidence type="ECO:0000256" key="5">
    <source>
        <dbReference type="PIRNR" id="PIRNR026640"/>
    </source>
</evidence>
<evidence type="ECO:0000313" key="9">
    <source>
        <dbReference type="EMBL" id="MBF8641736.1"/>
    </source>
</evidence>
<keyword evidence="4 5" id="KW-0413">Isomerase</keyword>
<feature type="domain" description="Chorismate mutase" evidence="8">
    <location>
        <begin position="1"/>
        <end position="110"/>
    </location>
</feature>
<reference evidence="9 12" key="2">
    <citation type="submission" date="2020-10" db="EMBL/GenBank/DDBJ databases">
        <title>Genome sequences of Pseudomonas isolates.</title>
        <authorList>
            <person name="Wessels L."/>
            <person name="Reich F."/>
            <person name="Hammerl J."/>
        </authorList>
    </citation>
    <scope>NUCLEOTIDE SEQUENCE [LARGE SCALE GENOMIC DNA]</scope>
    <source>
        <strain evidence="9 12">20-MO00624-0</strain>
    </source>
</reference>
<evidence type="ECO:0000313" key="10">
    <source>
        <dbReference type="EMBL" id="SPZ12489.1"/>
    </source>
</evidence>
<sequence>MNAFRRTLPLRGAVWLSAITLVFCASANAAQSTSGFTPLLDKINARTSTADQVALSKWDSGKPVLDTQREADVLARVRNEAAAHGLQPDDAQRFFSDQIEANKWVQYGLLDRWHAIDKAPNKTRPDLAVVRKQLDQLQNELLDALQAAEPLRKAPDCPHVAARAVSTYATAHALDSLHRLALVRGMANVCQGPQQQVAATD</sequence>
<dbReference type="InterPro" id="IPR036979">
    <property type="entry name" value="CM_dom_sf"/>
</dbReference>
<dbReference type="NCBIfam" id="NF006741">
    <property type="entry name" value="PRK09269.1"/>
    <property type="match status" value="1"/>
</dbReference>
<comment type="catalytic activity">
    <reaction evidence="5">
        <text>chorismate = prephenate</text>
        <dbReference type="Rhea" id="RHEA:13897"/>
        <dbReference type="ChEBI" id="CHEBI:29748"/>
        <dbReference type="ChEBI" id="CHEBI:29934"/>
        <dbReference type="EC" id="5.4.99.5"/>
    </reaction>
</comment>
<gene>
    <name evidence="9" type="ORF">IRZ65_13700</name>
    <name evidence="10" type="ORF">NCTC11842_04502</name>
</gene>
<dbReference type="EC" id="5.4.99.5" evidence="2 5"/>
<dbReference type="NCBIfam" id="TIGR01806">
    <property type="entry name" value="CM_mono2"/>
    <property type="match status" value="1"/>
</dbReference>
<accession>A0A2X2EVP6</accession>
<dbReference type="GO" id="GO:0004106">
    <property type="term" value="F:chorismate mutase activity"/>
    <property type="evidence" value="ECO:0007669"/>
    <property type="project" value="UniProtKB-EC"/>
</dbReference>
<proteinExistence type="predicted"/>
<name>A0A2X2EVP6_PSELU</name>
<comment type="function">
    <text evidence="5">Catalyzes the Claisen rearrangement of chorismate to prephenate.</text>
</comment>
<dbReference type="InterPro" id="IPR008240">
    <property type="entry name" value="Chorismate_mutase_periplasmic"/>
</dbReference>
<feature type="coiled-coil region" evidence="6">
    <location>
        <begin position="127"/>
        <end position="154"/>
    </location>
</feature>
<dbReference type="InterPro" id="IPR002701">
    <property type="entry name" value="CM_II_prokaryot"/>
</dbReference>
<dbReference type="SUPFAM" id="SSF48600">
    <property type="entry name" value="Chorismate mutase II"/>
    <property type="match status" value="1"/>
</dbReference>
<dbReference type="GO" id="GO:0009697">
    <property type="term" value="P:salicylic acid biosynthetic process"/>
    <property type="evidence" value="ECO:0007669"/>
    <property type="project" value="TreeGrafter"/>
</dbReference>
<evidence type="ECO:0000256" key="7">
    <source>
        <dbReference type="SAM" id="SignalP"/>
    </source>
</evidence>
<dbReference type="PIRSF" id="PIRSF026640">
    <property type="entry name" value="Peripl_chor_mut"/>
    <property type="match status" value="1"/>
</dbReference>
<keyword evidence="3 7" id="KW-0732">Signal</keyword>
<dbReference type="EMBL" id="UAUF01000014">
    <property type="protein sequence ID" value="SPZ12489.1"/>
    <property type="molecule type" value="Genomic_DNA"/>
</dbReference>
<protein>
    <recommendedName>
        <fullName evidence="2 5">Chorismate mutase</fullName>
        <ecNumber evidence="2 5">5.4.99.5</ecNumber>
    </recommendedName>
</protein>
<feature type="signal peptide" evidence="7">
    <location>
        <begin position="1"/>
        <end position="29"/>
    </location>
</feature>